<dbReference type="Proteomes" id="UP000295122">
    <property type="component" value="Unassembled WGS sequence"/>
</dbReference>
<dbReference type="AlphaFoldDB" id="A0A4R7BIR8"/>
<accession>A0A4R7BIR8</accession>
<organism evidence="1 2">
    <name type="scientific">Enterovirga rhinocerotis</name>
    <dbReference type="NCBI Taxonomy" id="1339210"/>
    <lineage>
        <taxon>Bacteria</taxon>
        <taxon>Pseudomonadati</taxon>
        <taxon>Pseudomonadota</taxon>
        <taxon>Alphaproteobacteria</taxon>
        <taxon>Hyphomicrobiales</taxon>
        <taxon>Methylobacteriaceae</taxon>
        <taxon>Enterovirga</taxon>
    </lineage>
</organism>
<proteinExistence type="predicted"/>
<keyword evidence="2" id="KW-1185">Reference proteome</keyword>
<dbReference type="EMBL" id="SNZR01000018">
    <property type="protein sequence ID" value="TDR85128.1"/>
    <property type="molecule type" value="Genomic_DNA"/>
</dbReference>
<sequence>MALLQTCGNDPKHPRLAREAEARMRCAVAQRPSPEGRALCQSVASWKAQPMRRAVASS</sequence>
<reference evidence="1 2" key="1">
    <citation type="submission" date="2019-03" db="EMBL/GenBank/DDBJ databases">
        <title>Genomic Encyclopedia of Type Strains, Phase IV (KMG-IV): sequencing the most valuable type-strain genomes for metagenomic binning, comparative biology and taxonomic classification.</title>
        <authorList>
            <person name="Goeker M."/>
        </authorList>
    </citation>
    <scope>NUCLEOTIDE SEQUENCE [LARGE SCALE GENOMIC DNA]</scope>
    <source>
        <strain evidence="1 2">DSM 25903</strain>
    </source>
</reference>
<gene>
    <name evidence="1" type="ORF">EV668_4670</name>
</gene>
<name>A0A4R7BIR8_9HYPH</name>
<comment type="caution">
    <text evidence="1">The sequence shown here is derived from an EMBL/GenBank/DDBJ whole genome shotgun (WGS) entry which is preliminary data.</text>
</comment>
<protein>
    <submittedName>
        <fullName evidence="1">Uncharacterized protein</fullName>
    </submittedName>
</protein>
<evidence type="ECO:0000313" key="2">
    <source>
        <dbReference type="Proteomes" id="UP000295122"/>
    </source>
</evidence>
<evidence type="ECO:0000313" key="1">
    <source>
        <dbReference type="EMBL" id="TDR85128.1"/>
    </source>
</evidence>